<comment type="caution">
    <text evidence="6">The sequence shown here is derived from an EMBL/GenBank/DDBJ whole genome shotgun (WGS) entry which is preliminary data.</text>
</comment>
<comment type="similarity">
    <text evidence="2">Belongs to the cytochrome P450 family.</text>
</comment>
<protein>
    <recommendedName>
        <fullName evidence="8">Cytochrome P450</fullName>
    </recommendedName>
</protein>
<dbReference type="GO" id="GO:0016705">
    <property type="term" value="F:oxidoreductase activity, acting on paired donors, with incorporation or reduction of molecular oxygen"/>
    <property type="evidence" value="ECO:0007669"/>
    <property type="project" value="InterPro"/>
</dbReference>
<name>A0A9W8K0S7_9AGAR</name>
<keyword evidence="4" id="KW-0560">Oxidoreductase</keyword>
<organism evidence="6 7">
    <name type="scientific">Agrocybe chaxingu</name>
    <dbReference type="NCBI Taxonomy" id="84603"/>
    <lineage>
        <taxon>Eukaryota</taxon>
        <taxon>Fungi</taxon>
        <taxon>Dikarya</taxon>
        <taxon>Basidiomycota</taxon>
        <taxon>Agaricomycotina</taxon>
        <taxon>Agaricomycetes</taxon>
        <taxon>Agaricomycetidae</taxon>
        <taxon>Agaricales</taxon>
        <taxon>Agaricineae</taxon>
        <taxon>Strophariaceae</taxon>
        <taxon>Agrocybe</taxon>
    </lineage>
</organism>
<keyword evidence="3" id="KW-0479">Metal-binding</keyword>
<dbReference type="OrthoDB" id="1844152at2759"/>
<dbReference type="PANTHER" id="PTHR46206">
    <property type="entry name" value="CYTOCHROME P450"/>
    <property type="match status" value="1"/>
</dbReference>
<evidence type="ECO:0000256" key="1">
    <source>
        <dbReference type="ARBA" id="ARBA00001971"/>
    </source>
</evidence>
<sequence length="136" mass="15711">MDLAKDKEESDWDLTLHVLTINYAAIHTSSITLTHTFFYLAAYPEHLKALREEVEDVVRKYDFIKESQRLDSLPIDHVFSDGTMVPKDTTIGVATPRAHLNGDRYEDPLQFDGFCYVTLKEYVRARKAHLPRTVLL</sequence>
<evidence type="ECO:0000256" key="2">
    <source>
        <dbReference type="ARBA" id="ARBA00010617"/>
    </source>
</evidence>
<dbReference type="InterPro" id="IPR036396">
    <property type="entry name" value="Cyt_P450_sf"/>
</dbReference>
<dbReference type="Pfam" id="PF00067">
    <property type="entry name" value="p450"/>
    <property type="match status" value="1"/>
</dbReference>
<dbReference type="GO" id="GO:0020037">
    <property type="term" value="F:heme binding"/>
    <property type="evidence" value="ECO:0007669"/>
    <property type="project" value="InterPro"/>
</dbReference>
<evidence type="ECO:0008006" key="8">
    <source>
        <dbReference type="Google" id="ProtNLM"/>
    </source>
</evidence>
<dbReference type="GO" id="GO:0004497">
    <property type="term" value="F:monooxygenase activity"/>
    <property type="evidence" value="ECO:0007669"/>
    <property type="project" value="InterPro"/>
</dbReference>
<keyword evidence="5" id="KW-0408">Iron</keyword>
<evidence type="ECO:0000313" key="7">
    <source>
        <dbReference type="Proteomes" id="UP001148786"/>
    </source>
</evidence>
<gene>
    <name evidence="6" type="ORF">NLJ89_g9013</name>
</gene>
<dbReference type="SUPFAM" id="SSF48264">
    <property type="entry name" value="Cytochrome P450"/>
    <property type="match status" value="1"/>
</dbReference>
<dbReference type="GO" id="GO:0005506">
    <property type="term" value="F:iron ion binding"/>
    <property type="evidence" value="ECO:0007669"/>
    <property type="project" value="InterPro"/>
</dbReference>
<dbReference type="AlphaFoldDB" id="A0A9W8K0S7"/>
<dbReference type="Gene3D" id="1.10.630.10">
    <property type="entry name" value="Cytochrome P450"/>
    <property type="match status" value="1"/>
</dbReference>
<proteinExistence type="inferred from homology"/>
<evidence type="ECO:0000313" key="6">
    <source>
        <dbReference type="EMBL" id="KAJ3502162.1"/>
    </source>
</evidence>
<dbReference type="EMBL" id="JANKHO010001321">
    <property type="protein sequence ID" value="KAJ3502162.1"/>
    <property type="molecule type" value="Genomic_DNA"/>
</dbReference>
<dbReference type="Proteomes" id="UP001148786">
    <property type="component" value="Unassembled WGS sequence"/>
</dbReference>
<evidence type="ECO:0000256" key="4">
    <source>
        <dbReference type="ARBA" id="ARBA00023002"/>
    </source>
</evidence>
<evidence type="ECO:0000256" key="3">
    <source>
        <dbReference type="ARBA" id="ARBA00022723"/>
    </source>
</evidence>
<reference evidence="6" key="1">
    <citation type="submission" date="2022-07" db="EMBL/GenBank/DDBJ databases">
        <title>Genome Sequence of Agrocybe chaxingu.</title>
        <authorList>
            <person name="Buettner E."/>
        </authorList>
    </citation>
    <scope>NUCLEOTIDE SEQUENCE</scope>
    <source>
        <strain evidence="6">MP-N11</strain>
    </source>
</reference>
<comment type="cofactor">
    <cofactor evidence="1">
        <name>heme</name>
        <dbReference type="ChEBI" id="CHEBI:30413"/>
    </cofactor>
</comment>
<dbReference type="PANTHER" id="PTHR46206:SF7">
    <property type="entry name" value="P450, PUTATIVE (EUROFUNG)-RELATED"/>
    <property type="match status" value="1"/>
</dbReference>
<accession>A0A9W8K0S7</accession>
<keyword evidence="7" id="KW-1185">Reference proteome</keyword>
<evidence type="ECO:0000256" key="5">
    <source>
        <dbReference type="ARBA" id="ARBA00023004"/>
    </source>
</evidence>
<dbReference type="InterPro" id="IPR001128">
    <property type="entry name" value="Cyt_P450"/>
</dbReference>